<comment type="caution">
    <text evidence="2">The sequence shown here is derived from an EMBL/GenBank/DDBJ whole genome shotgun (WGS) entry which is preliminary data.</text>
</comment>
<evidence type="ECO:0000259" key="1">
    <source>
        <dbReference type="Pfam" id="PF14535"/>
    </source>
</evidence>
<dbReference type="GO" id="GO:0016874">
    <property type="term" value="F:ligase activity"/>
    <property type="evidence" value="ECO:0007669"/>
    <property type="project" value="UniProtKB-KW"/>
</dbReference>
<dbReference type="InterPro" id="IPR045851">
    <property type="entry name" value="AMP-bd_C_sf"/>
</dbReference>
<reference evidence="2" key="1">
    <citation type="journal article" date="2020" name="mSystems">
        <title>Genome- and Community-Level Interaction Insights into Carbon Utilization and Element Cycling Functions of Hydrothermarchaeota in Hydrothermal Sediment.</title>
        <authorList>
            <person name="Zhou Z."/>
            <person name="Liu Y."/>
            <person name="Xu W."/>
            <person name="Pan J."/>
            <person name="Luo Z.H."/>
            <person name="Li M."/>
        </authorList>
    </citation>
    <scope>NUCLEOTIDE SEQUENCE [LARGE SCALE GENOMIC DNA]</scope>
    <source>
        <strain evidence="2">SpSt-732</strain>
    </source>
</reference>
<evidence type="ECO:0000313" key="2">
    <source>
        <dbReference type="EMBL" id="HGI87405.1"/>
    </source>
</evidence>
<feature type="domain" description="AMP-dependent ligase C-terminal" evidence="1">
    <location>
        <begin position="4"/>
        <end position="49"/>
    </location>
</feature>
<sequence>LSEEDKRVLAKKLAYDLRETIVVTPVVEVVDPGTLPRFEGKPKYVIDKRVL</sequence>
<dbReference type="Gene3D" id="3.30.300.30">
    <property type="match status" value="1"/>
</dbReference>
<organism evidence="2">
    <name type="scientific">Ignisphaera aggregans</name>
    <dbReference type="NCBI Taxonomy" id="334771"/>
    <lineage>
        <taxon>Archaea</taxon>
        <taxon>Thermoproteota</taxon>
        <taxon>Thermoprotei</taxon>
        <taxon>Desulfurococcales</taxon>
        <taxon>Desulfurococcaceae</taxon>
        <taxon>Ignisphaera</taxon>
    </lineage>
</organism>
<dbReference type="Pfam" id="PF14535">
    <property type="entry name" value="AMP-binding_C_2"/>
    <property type="match status" value="1"/>
</dbReference>
<dbReference type="EMBL" id="DTFF01000025">
    <property type="protein sequence ID" value="HGI87405.1"/>
    <property type="molecule type" value="Genomic_DNA"/>
</dbReference>
<dbReference type="AlphaFoldDB" id="A0A7C4FE41"/>
<dbReference type="InterPro" id="IPR028154">
    <property type="entry name" value="AMP-dep_Lig_C"/>
</dbReference>
<keyword evidence="2" id="KW-0436">Ligase</keyword>
<feature type="non-terminal residue" evidence="2">
    <location>
        <position position="1"/>
    </location>
</feature>
<name>A0A7C4FE41_9CREN</name>
<gene>
    <name evidence="2" type="ORF">ENV14_03320</name>
</gene>
<proteinExistence type="predicted"/>
<accession>A0A7C4FE41</accession>
<protein>
    <submittedName>
        <fullName evidence="2">Phenylacetate--CoA ligase</fullName>
    </submittedName>
</protein>